<evidence type="ECO:0000313" key="5">
    <source>
        <dbReference type="Proteomes" id="UP000054560"/>
    </source>
</evidence>
<evidence type="ECO:0000256" key="3">
    <source>
        <dbReference type="ARBA" id="ARBA00022840"/>
    </source>
</evidence>
<keyword evidence="4" id="KW-0808">Transferase</keyword>
<keyword evidence="5" id="KW-1185">Reference proteome</keyword>
<dbReference type="GO" id="GO:0005737">
    <property type="term" value="C:cytoplasm"/>
    <property type="evidence" value="ECO:0007669"/>
    <property type="project" value="UniProtKB-ARBA"/>
</dbReference>
<dbReference type="GO" id="GO:0004140">
    <property type="term" value="F:dephospho-CoA kinase activity"/>
    <property type="evidence" value="ECO:0007669"/>
    <property type="project" value="InterPro"/>
</dbReference>
<evidence type="ECO:0000256" key="1">
    <source>
        <dbReference type="ARBA" id="ARBA00009018"/>
    </source>
</evidence>
<evidence type="ECO:0000256" key="2">
    <source>
        <dbReference type="ARBA" id="ARBA00022741"/>
    </source>
</evidence>
<dbReference type="SUPFAM" id="SSF52540">
    <property type="entry name" value="P-loop containing nucleoside triphosphate hydrolases"/>
    <property type="match status" value="1"/>
</dbReference>
<dbReference type="PANTHER" id="PTHR10695:SF46">
    <property type="entry name" value="BIFUNCTIONAL COENZYME A SYNTHASE-RELATED"/>
    <property type="match status" value="1"/>
</dbReference>
<accession>A0A0L0GD16</accession>
<keyword evidence="2" id="KW-0547">Nucleotide-binding</keyword>
<dbReference type="PANTHER" id="PTHR10695">
    <property type="entry name" value="DEPHOSPHO-COA KINASE-RELATED"/>
    <property type="match status" value="1"/>
</dbReference>
<proteinExistence type="inferred from homology"/>
<evidence type="ECO:0000313" key="4">
    <source>
        <dbReference type="EMBL" id="KNC86804.1"/>
    </source>
</evidence>
<dbReference type="FunFam" id="3.40.50.300:FF:000485">
    <property type="entry name" value="Dephospho-CoA kinase CAB5"/>
    <property type="match status" value="1"/>
</dbReference>
<dbReference type="InterPro" id="IPR001977">
    <property type="entry name" value="Depp_CoAkinase"/>
</dbReference>
<dbReference type="HAMAP" id="MF_00376">
    <property type="entry name" value="Dephospho_CoA_kinase"/>
    <property type="match status" value="1"/>
</dbReference>
<protein>
    <submittedName>
        <fullName evidence="4">Dephospho-CoA kinase</fullName>
    </submittedName>
</protein>
<dbReference type="AlphaFoldDB" id="A0A0L0GD16"/>
<name>A0A0L0GD16_9EUKA</name>
<dbReference type="GeneID" id="25901570"/>
<dbReference type="CDD" id="cd02022">
    <property type="entry name" value="DPCK"/>
    <property type="match status" value="1"/>
</dbReference>
<gene>
    <name evidence="4" type="ORF">SARC_01066</name>
</gene>
<dbReference type="Proteomes" id="UP000054560">
    <property type="component" value="Unassembled WGS sequence"/>
</dbReference>
<organism evidence="4 5">
    <name type="scientific">Sphaeroforma arctica JP610</name>
    <dbReference type="NCBI Taxonomy" id="667725"/>
    <lineage>
        <taxon>Eukaryota</taxon>
        <taxon>Ichthyosporea</taxon>
        <taxon>Ichthyophonida</taxon>
        <taxon>Sphaeroforma</taxon>
    </lineage>
</organism>
<comment type="similarity">
    <text evidence="1">Belongs to the CoaE family.</text>
</comment>
<dbReference type="Pfam" id="PF01121">
    <property type="entry name" value="CoaE"/>
    <property type="match status" value="1"/>
</dbReference>
<dbReference type="EMBL" id="KQ241635">
    <property type="protein sequence ID" value="KNC86804.1"/>
    <property type="molecule type" value="Genomic_DNA"/>
</dbReference>
<dbReference type="eggNOG" id="KOG3220">
    <property type="taxonomic scope" value="Eukaryota"/>
</dbReference>
<dbReference type="GO" id="GO:0015937">
    <property type="term" value="P:coenzyme A biosynthetic process"/>
    <property type="evidence" value="ECO:0007669"/>
    <property type="project" value="InterPro"/>
</dbReference>
<dbReference type="STRING" id="667725.A0A0L0GD16"/>
<dbReference type="NCBIfam" id="TIGR00152">
    <property type="entry name" value="dephospho-CoA kinase"/>
    <property type="match status" value="1"/>
</dbReference>
<sequence>MKIIGLTGGIASGKSTVSQQLTQLNIPVIDADKIAREVVEPGQPALQKIKETFGEEFFLEDGTLDRPKLGQRVFGDEAARKQLNKITHPAIQNLMIKRMMGYFFTGYRMVVLDVPLLFESRVLLKICSNTVCVYCNADQELERLMRRDKLGREDAEKRIGSQMPLEDKARESDYIIDNTGDLETLKERVEELVATVTPTFIEAHGVKILVTTLVIFVSFVSVRKFVFGG</sequence>
<reference evidence="4 5" key="1">
    <citation type="submission" date="2011-02" db="EMBL/GenBank/DDBJ databases">
        <title>The Genome Sequence of Sphaeroforma arctica JP610.</title>
        <authorList>
            <consortium name="The Broad Institute Genome Sequencing Platform"/>
            <person name="Russ C."/>
            <person name="Cuomo C."/>
            <person name="Young S.K."/>
            <person name="Zeng Q."/>
            <person name="Gargeya S."/>
            <person name="Alvarado L."/>
            <person name="Berlin A."/>
            <person name="Chapman S.B."/>
            <person name="Chen Z."/>
            <person name="Freedman E."/>
            <person name="Gellesch M."/>
            <person name="Goldberg J."/>
            <person name="Griggs A."/>
            <person name="Gujja S."/>
            <person name="Heilman E."/>
            <person name="Heiman D."/>
            <person name="Howarth C."/>
            <person name="Mehta T."/>
            <person name="Neiman D."/>
            <person name="Pearson M."/>
            <person name="Roberts A."/>
            <person name="Saif S."/>
            <person name="Shea T."/>
            <person name="Shenoy N."/>
            <person name="Sisk P."/>
            <person name="Stolte C."/>
            <person name="Sykes S."/>
            <person name="White J."/>
            <person name="Yandava C."/>
            <person name="Burger G."/>
            <person name="Gray M.W."/>
            <person name="Holland P.W.H."/>
            <person name="King N."/>
            <person name="Lang F.B.F."/>
            <person name="Roger A.J."/>
            <person name="Ruiz-Trillo I."/>
            <person name="Haas B."/>
            <person name="Nusbaum C."/>
            <person name="Birren B."/>
        </authorList>
    </citation>
    <scope>NUCLEOTIDE SEQUENCE [LARGE SCALE GENOMIC DNA]</scope>
    <source>
        <strain evidence="4 5">JP610</strain>
    </source>
</reference>
<dbReference type="GO" id="GO:0005524">
    <property type="term" value="F:ATP binding"/>
    <property type="evidence" value="ECO:0007669"/>
    <property type="project" value="UniProtKB-KW"/>
</dbReference>
<keyword evidence="3" id="KW-0067">ATP-binding</keyword>
<keyword evidence="4" id="KW-0418">Kinase</keyword>
<dbReference type="Gene3D" id="3.40.50.300">
    <property type="entry name" value="P-loop containing nucleotide triphosphate hydrolases"/>
    <property type="match status" value="1"/>
</dbReference>
<dbReference type="RefSeq" id="XP_014160706.1">
    <property type="nucleotide sequence ID" value="XM_014305231.1"/>
</dbReference>
<dbReference type="PROSITE" id="PS51219">
    <property type="entry name" value="DPCK"/>
    <property type="match status" value="1"/>
</dbReference>
<dbReference type="InterPro" id="IPR027417">
    <property type="entry name" value="P-loop_NTPase"/>
</dbReference>
<dbReference type="OrthoDB" id="247245at2759"/>